<proteinExistence type="predicted"/>
<gene>
    <name evidence="2" type="ORF">EH28_00018</name>
</gene>
<accession>A0A0F8AS02</accession>
<feature type="coiled-coil region" evidence="1">
    <location>
        <begin position="18"/>
        <end position="77"/>
    </location>
</feature>
<organism evidence="2">
    <name type="scientific">Larimichthys crocea</name>
    <name type="common">Large yellow croaker</name>
    <name type="synonym">Pseudosciaena crocea</name>
    <dbReference type="NCBI Taxonomy" id="215358"/>
    <lineage>
        <taxon>Eukaryota</taxon>
        <taxon>Metazoa</taxon>
        <taxon>Chordata</taxon>
        <taxon>Craniata</taxon>
        <taxon>Vertebrata</taxon>
        <taxon>Euteleostomi</taxon>
        <taxon>Actinopterygii</taxon>
        <taxon>Neopterygii</taxon>
        <taxon>Teleostei</taxon>
        <taxon>Neoteleostei</taxon>
        <taxon>Acanthomorphata</taxon>
        <taxon>Eupercaria</taxon>
        <taxon>Sciaenidae</taxon>
        <taxon>Larimichthys</taxon>
    </lineage>
</organism>
<evidence type="ECO:0000313" key="2">
    <source>
        <dbReference type="EMBL" id="KKF09161.1"/>
    </source>
</evidence>
<dbReference type="AlphaFoldDB" id="A0A0F8AS02"/>
<evidence type="ECO:0000256" key="1">
    <source>
        <dbReference type="SAM" id="Coils"/>
    </source>
</evidence>
<protein>
    <submittedName>
        <fullName evidence="2">Uncharacterized protein</fullName>
    </submittedName>
</protein>
<dbReference type="EMBL" id="KQ045713">
    <property type="protein sequence ID" value="KKF09161.1"/>
    <property type="molecule type" value="Genomic_DNA"/>
</dbReference>
<name>A0A0F8AS02_LARCR</name>
<keyword evidence="1" id="KW-0175">Coiled coil</keyword>
<reference evidence="2" key="1">
    <citation type="journal article" date="2015" name="PLoS Genet.">
        <title>Genome Sequencing of the Perciform Fish Larimichthys crocea Provides Insights into Molecular and Genetic Mechanisms of Stress Adaptation.</title>
        <authorList>
            <person name="Ao J."/>
            <person name="Mu Y."/>
            <person name="Xiang L.X."/>
            <person name="Fan D."/>
            <person name="Feng M."/>
            <person name="Zhang S."/>
            <person name="Shi Q."/>
            <person name="Zhu L.Y."/>
            <person name="Li T."/>
            <person name="Ding Y."/>
            <person name="Nie L."/>
            <person name="Li Q."/>
            <person name="Dong W.R."/>
            <person name="Jiang L."/>
            <person name="Sun B."/>
            <person name="Zhang X."/>
            <person name="Li M."/>
            <person name="Zhang H.Q."/>
            <person name="Xie S."/>
            <person name="Zhu Y."/>
            <person name="Jiang X."/>
            <person name="Wang X."/>
            <person name="Mu P."/>
            <person name="Chen W."/>
            <person name="Yue Z."/>
            <person name="Wang Z."/>
            <person name="Wang J."/>
            <person name="Shao J.Z."/>
            <person name="Chen X."/>
        </authorList>
    </citation>
    <scope>NUCLEOTIDE SEQUENCE [LARGE SCALE GENOMIC DNA]</scope>
    <source>
        <strain evidence="2">SSNF</strain>
        <tissue evidence="2">Blood</tissue>
    </source>
</reference>
<sequence>MRRVVTLLNQVAVTLENSAGLEAQMDNAVKAAKQHQDDNLMLKQALLDEEKSTSAKNQQLKLEVEKLANQVKAAEEGD</sequence>